<dbReference type="EMBL" id="QOWE01000016">
    <property type="protein sequence ID" value="RCR67931.1"/>
    <property type="molecule type" value="Genomic_DNA"/>
</dbReference>
<evidence type="ECO:0000256" key="1">
    <source>
        <dbReference type="SAM" id="SignalP"/>
    </source>
</evidence>
<dbReference type="AlphaFoldDB" id="A0A368JP37"/>
<name>A0A368JP37_9BACT</name>
<sequence>MKRKIYKHMNLKKALLMLALAGGFSLNSAQAQTLEDLPRTAKEDPALQLAFREVSNLKFRIEVTQPFQLLHDAVSVFILSNDRQILFANTYSHHALRITTFDLSTLQDGTYGFEVRSGSKRVTQLFDIKTKSKRVVLARNN</sequence>
<evidence type="ECO:0000313" key="2">
    <source>
        <dbReference type="EMBL" id="RCR67931.1"/>
    </source>
</evidence>
<dbReference type="Proteomes" id="UP000253383">
    <property type="component" value="Unassembled WGS sequence"/>
</dbReference>
<feature type="chain" id="PRO_5016586912" description="T9SS C-terminal target domain-containing protein" evidence="1">
    <location>
        <begin position="32"/>
        <end position="141"/>
    </location>
</feature>
<dbReference type="OrthoDB" id="955414at2"/>
<proteinExistence type="predicted"/>
<organism evidence="2 3">
    <name type="scientific">Larkinella punicea</name>
    <dbReference type="NCBI Taxonomy" id="2315727"/>
    <lineage>
        <taxon>Bacteria</taxon>
        <taxon>Pseudomonadati</taxon>
        <taxon>Bacteroidota</taxon>
        <taxon>Cytophagia</taxon>
        <taxon>Cytophagales</taxon>
        <taxon>Spirosomataceae</taxon>
        <taxon>Larkinella</taxon>
    </lineage>
</organism>
<feature type="signal peptide" evidence="1">
    <location>
        <begin position="1"/>
        <end position="31"/>
    </location>
</feature>
<comment type="caution">
    <text evidence="2">The sequence shown here is derived from an EMBL/GenBank/DDBJ whole genome shotgun (WGS) entry which is preliminary data.</text>
</comment>
<protein>
    <recommendedName>
        <fullName evidence="4">T9SS C-terminal target domain-containing protein</fullName>
    </recommendedName>
</protein>
<evidence type="ECO:0000313" key="3">
    <source>
        <dbReference type="Proteomes" id="UP000253383"/>
    </source>
</evidence>
<gene>
    <name evidence="2" type="ORF">DUE52_19625</name>
</gene>
<reference evidence="2 3" key="1">
    <citation type="submission" date="2018-07" db="EMBL/GenBank/DDBJ databases">
        <title>Genome analysis of Larkinella rosea.</title>
        <authorList>
            <person name="Zhou Z."/>
            <person name="Wang G."/>
        </authorList>
    </citation>
    <scope>NUCLEOTIDE SEQUENCE [LARGE SCALE GENOMIC DNA]</scope>
    <source>
        <strain evidence="3">zzj9</strain>
    </source>
</reference>
<dbReference type="RefSeq" id="WP_114407737.1">
    <property type="nucleotide sequence ID" value="NZ_QOWE01000016.1"/>
</dbReference>
<accession>A0A368JP37</accession>
<evidence type="ECO:0008006" key="4">
    <source>
        <dbReference type="Google" id="ProtNLM"/>
    </source>
</evidence>
<keyword evidence="3" id="KW-1185">Reference proteome</keyword>
<keyword evidence="1" id="KW-0732">Signal</keyword>